<keyword evidence="4" id="KW-1185">Reference proteome</keyword>
<organism evidence="3 4">
    <name type="scientific">Nephila pilipes</name>
    <name type="common">Giant wood spider</name>
    <name type="synonym">Nephila maculata</name>
    <dbReference type="NCBI Taxonomy" id="299642"/>
    <lineage>
        <taxon>Eukaryota</taxon>
        <taxon>Metazoa</taxon>
        <taxon>Ecdysozoa</taxon>
        <taxon>Arthropoda</taxon>
        <taxon>Chelicerata</taxon>
        <taxon>Arachnida</taxon>
        <taxon>Araneae</taxon>
        <taxon>Araneomorphae</taxon>
        <taxon>Entelegynae</taxon>
        <taxon>Araneoidea</taxon>
        <taxon>Nephilidae</taxon>
        <taxon>Nephila</taxon>
    </lineage>
</organism>
<dbReference type="OrthoDB" id="6437071at2759"/>
<dbReference type="Pfam" id="PF20146">
    <property type="entry name" value="NRF"/>
    <property type="match status" value="1"/>
</dbReference>
<proteinExistence type="predicted"/>
<feature type="domain" description="Nose resistant-to-fluoxetine protein N-terminal" evidence="2">
    <location>
        <begin position="73"/>
        <end position="123"/>
    </location>
</feature>
<gene>
    <name evidence="3" type="primary">AVEN_14282_1</name>
    <name evidence="3" type="ORF">NPIL_276701</name>
</gene>
<protein>
    <submittedName>
        <fullName evidence="3">NRF domain-containing protein</fullName>
    </submittedName>
</protein>
<dbReference type="EMBL" id="BMAW01092995">
    <property type="protein sequence ID" value="GFS58040.1"/>
    <property type="molecule type" value="Genomic_DNA"/>
</dbReference>
<evidence type="ECO:0000256" key="1">
    <source>
        <dbReference type="SAM" id="SignalP"/>
    </source>
</evidence>
<sequence>MFVFYIVLFFLAGTTKTNAEAWKSPPMPENQTQVLQSWKQLDKSIKDGLQSLIKTAMPVVLEYSSQLNLSSQCIKEGLQLVSGLRGLKRWAFSFLDASGKSLDGIMSGTVTSLGEFDQCLRASVY</sequence>
<evidence type="ECO:0000259" key="2">
    <source>
        <dbReference type="Pfam" id="PF20146"/>
    </source>
</evidence>
<reference evidence="3" key="1">
    <citation type="submission" date="2020-08" db="EMBL/GenBank/DDBJ databases">
        <title>Multicomponent nature underlies the extraordinary mechanical properties of spider dragline silk.</title>
        <authorList>
            <person name="Kono N."/>
            <person name="Nakamura H."/>
            <person name="Mori M."/>
            <person name="Yoshida Y."/>
            <person name="Ohtoshi R."/>
            <person name="Malay A.D."/>
            <person name="Moran D.A.P."/>
            <person name="Tomita M."/>
            <person name="Numata K."/>
            <person name="Arakawa K."/>
        </authorList>
    </citation>
    <scope>NUCLEOTIDE SEQUENCE</scope>
</reference>
<feature type="signal peptide" evidence="1">
    <location>
        <begin position="1"/>
        <end position="19"/>
    </location>
</feature>
<dbReference type="InterPro" id="IPR006621">
    <property type="entry name" value="Nose-resist-to-fluoxetine_N"/>
</dbReference>
<feature type="chain" id="PRO_5036446596" evidence="1">
    <location>
        <begin position="20"/>
        <end position="125"/>
    </location>
</feature>
<comment type="caution">
    <text evidence="3">The sequence shown here is derived from an EMBL/GenBank/DDBJ whole genome shotgun (WGS) entry which is preliminary data.</text>
</comment>
<keyword evidence="1" id="KW-0732">Signal</keyword>
<dbReference type="AlphaFoldDB" id="A0A8X6IS49"/>
<accession>A0A8X6IS49</accession>
<dbReference type="Proteomes" id="UP000887013">
    <property type="component" value="Unassembled WGS sequence"/>
</dbReference>
<evidence type="ECO:0000313" key="3">
    <source>
        <dbReference type="EMBL" id="GFS58040.1"/>
    </source>
</evidence>
<name>A0A8X6IS49_NEPPI</name>
<evidence type="ECO:0000313" key="4">
    <source>
        <dbReference type="Proteomes" id="UP000887013"/>
    </source>
</evidence>